<reference evidence="3" key="1">
    <citation type="journal article" date="2023" name="bioRxiv">
        <title>Improved chromosome-level genome assembly for marigold (Tagetes erecta).</title>
        <authorList>
            <person name="Jiang F."/>
            <person name="Yuan L."/>
            <person name="Wang S."/>
            <person name="Wang H."/>
            <person name="Xu D."/>
            <person name="Wang A."/>
            <person name="Fan W."/>
        </authorList>
    </citation>
    <scope>NUCLEOTIDE SEQUENCE</scope>
    <source>
        <strain evidence="3">WSJ</strain>
        <tissue evidence="3">Leaf</tissue>
    </source>
</reference>
<evidence type="ECO:0000256" key="2">
    <source>
        <dbReference type="ARBA" id="ARBA00022840"/>
    </source>
</evidence>
<sequence length="135" mass="14948">MEEGRVMSIFDALVIKEGARDNLLALANLAMRCLNLNGKYRPTMKEVATELETLRRCHIPSTTQSDIRPIVYAEELPMLTYGGSSSTFLSFNDSISQYGDLLVARGSLMVTVIPEFVSSPECGYVACLPSDYEEL</sequence>
<dbReference type="PANTHER" id="PTHR27005:SF388">
    <property type="entry name" value="MITOGEN-ACTIVATED PROTEIN (MAP) KINASE KINASE KINASE 10-RELATED"/>
    <property type="match status" value="1"/>
</dbReference>
<comment type="caution">
    <text evidence="3">The sequence shown here is derived from an EMBL/GenBank/DDBJ whole genome shotgun (WGS) entry which is preliminary data.</text>
</comment>
<keyword evidence="1" id="KW-0547">Nucleotide-binding</keyword>
<evidence type="ECO:0000313" key="3">
    <source>
        <dbReference type="EMBL" id="KAK1411317.1"/>
    </source>
</evidence>
<dbReference type="InterPro" id="IPR045274">
    <property type="entry name" value="WAK-like"/>
</dbReference>
<evidence type="ECO:0000256" key="1">
    <source>
        <dbReference type="ARBA" id="ARBA00022741"/>
    </source>
</evidence>
<dbReference type="Proteomes" id="UP001229421">
    <property type="component" value="Unassembled WGS sequence"/>
</dbReference>
<protein>
    <submittedName>
        <fullName evidence="3">Uncharacterized protein</fullName>
    </submittedName>
</protein>
<dbReference type="PANTHER" id="PTHR27005">
    <property type="entry name" value="WALL-ASSOCIATED RECEPTOR KINASE-LIKE 21"/>
    <property type="match status" value="1"/>
</dbReference>
<dbReference type="GO" id="GO:0007166">
    <property type="term" value="P:cell surface receptor signaling pathway"/>
    <property type="evidence" value="ECO:0007669"/>
    <property type="project" value="InterPro"/>
</dbReference>
<dbReference type="EMBL" id="JAUHHV010000010">
    <property type="protein sequence ID" value="KAK1411317.1"/>
    <property type="molecule type" value="Genomic_DNA"/>
</dbReference>
<organism evidence="3 4">
    <name type="scientific">Tagetes erecta</name>
    <name type="common">African marigold</name>
    <dbReference type="NCBI Taxonomy" id="13708"/>
    <lineage>
        <taxon>Eukaryota</taxon>
        <taxon>Viridiplantae</taxon>
        <taxon>Streptophyta</taxon>
        <taxon>Embryophyta</taxon>
        <taxon>Tracheophyta</taxon>
        <taxon>Spermatophyta</taxon>
        <taxon>Magnoliopsida</taxon>
        <taxon>eudicotyledons</taxon>
        <taxon>Gunneridae</taxon>
        <taxon>Pentapetalae</taxon>
        <taxon>asterids</taxon>
        <taxon>campanulids</taxon>
        <taxon>Asterales</taxon>
        <taxon>Asteraceae</taxon>
        <taxon>Asteroideae</taxon>
        <taxon>Heliantheae alliance</taxon>
        <taxon>Tageteae</taxon>
        <taxon>Tagetes</taxon>
    </lineage>
</organism>
<keyword evidence="2" id="KW-0067">ATP-binding</keyword>
<dbReference type="GO" id="GO:0005886">
    <property type="term" value="C:plasma membrane"/>
    <property type="evidence" value="ECO:0007669"/>
    <property type="project" value="TreeGrafter"/>
</dbReference>
<gene>
    <name evidence="3" type="ORF">QVD17_37865</name>
</gene>
<dbReference type="Gene3D" id="1.10.510.10">
    <property type="entry name" value="Transferase(Phosphotransferase) domain 1"/>
    <property type="match status" value="1"/>
</dbReference>
<dbReference type="GO" id="GO:0005524">
    <property type="term" value="F:ATP binding"/>
    <property type="evidence" value="ECO:0007669"/>
    <property type="project" value="UniProtKB-KW"/>
</dbReference>
<name>A0AAD8NJL4_TARER</name>
<proteinExistence type="predicted"/>
<dbReference type="AlphaFoldDB" id="A0AAD8NJL4"/>
<accession>A0AAD8NJL4</accession>
<keyword evidence="4" id="KW-1185">Reference proteome</keyword>
<dbReference type="GO" id="GO:0004674">
    <property type="term" value="F:protein serine/threonine kinase activity"/>
    <property type="evidence" value="ECO:0007669"/>
    <property type="project" value="TreeGrafter"/>
</dbReference>
<evidence type="ECO:0000313" key="4">
    <source>
        <dbReference type="Proteomes" id="UP001229421"/>
    </source>
</evidence>